<feature type="non-terminal residue" evidence="1">
    <location>
        <position position="1"/>
    </location>
</feature>
<organism evidence="1 2">
    <name type="scientific">Escherichia marmotae</name>
    <dbReference type="NCBI Taxonomy" id="1499973"/>
    <lineage>
        <taxon>Bacteria</taxon>
        <taxon>Pseudomonadati</taxon>
        <taxon>Pseudomonadota</taxon>
        <taxon>Gammaproteobacteria</taxon>
        <taxon>Enterobacterales</taxon>
        <taxon>Enterobacteriaceae</taxon>
        <taxon>Escherichia</taxon>
    </lineage>
</organism>
<proteinExistence type="predicted"/>
<dbReference type="EMBL" id="JANPXH010002095">
    <property type="protein sequence ID" value="MCR6679992.1"/>
    <property type="molecule type" value="Genomic_DNA"/>
</dbReference>
<reference evidence="1" key="1">
    <citation type="submission" date="2022-07" db="EMBL/GenBank/DDBJ databases">
        <title>Diversity of ethanolamine utilization by human commensal Escherichia coli.</title>
        <authorList>
            <person name="Jubelin G."/>
        </authorList>
    </citation>
    <scope>NUCLEOTIDE SEQUENCE</scope>
    <source>
        <strain evidence="1">S1</strain>
    </source>
</reference>
<evidence type="ECO:0000313" key="2">
    <source>
        <dbReference type="Proteomes" id="UP001206878"/>
    </source>
</evidence>
<name>A0AAW5N4R2_9ESCH</name>
<sequence>KDNNHEQIELLNKRLSESVPCMPHKKVG</sequence>
<accession>A0AAW5N4R2</accession>
<evidence type="ECO:0000313" key="1">
    <source>
        <dbReference type="EMBL" id="MCR6679992.1"/>
    </source>
</evidence>
<dbReference type="Proteomes" id="UP001206878">
    <property type="component" value="Unassembled WGS sequence"/>
</dbReference>
<protein>
    <submittedName>
        <fullName evidence="1">Uncharacterized protein</fullName>
    </submittedName>
</protein>
<gene>
    <name evidence="1" type="ORF">NVV43_32100</name>
</gene>
<dbReference type="AlphaFoldDB" id="A0AAW5N4R2"/>
<comment type="caution">
    <text evidence="1">The sequence shown here is derived from an EMBL/GenBank/DDBJ whole genome shotgun (WGS) entry which is preliminary data.</text>
</comment>